<keyword evidence="1" id="KW-0472">Membrane</keyword>
<dbReference type="InterPro" id="IPR058660">
    <property type="entry name" value="WHD_DnaB"/>
</dbReference>
<name>A0A449A658_9BACT</name>
<dbReference type="OrthoDB" id="397940at2"/>
<organism evidence="3 4">
    <name type="scientific">Mesomycoplasma neurolyticum</name>
    <dbReference type="NCBI Taxonomy" id="2120"/>
    <lineage>
        <taxon>Bacteria</taxon>
        <taxon>Bacillati</taxon>
        <taxon>Mycoplasmatota</taxon>
        <taxon>Mycoplasmoidales</taxon>
        <taxon>Metamycoplasmataceae</taxon>
        <taxon>Mesomycoplasma</taxon>
    </lineage>
</organism>
<keyword evidence="4" id="KW-1185">Reference proteome</keyword>
<accession>A0A449A658</accession>
<dbReference type="Pfam" id="PF25888">
    <property type="entry name" value="WHD_DnaB"/>
    <property type="match status" value="1"/>
</dbReference>
<dbReference type="AlphaFoldDB" id="A0A449A658"/>
<gene>
    <name evidence="3" type="ORF">NCTC10166_00689</name>
</gene>
<evidence type="ECO:0000313" key="3">
    <source>
        <dbReference type="EMBL" id="VEU59707.1"/>
    </source>
</evidence>
<dbReference type="RefSeq" id="WP_129720078.1">
    <property type="nucleotide sequence ID" value="NZ_LR214951.1"/>
</dbReference>
<protein>
    <submittedName>
        <fullName evidence="3">Chromosome replication initiation and membrane attachment protein</fullName>
    </submittedName>
</protein>
<dbReference type="KEGG" id="mnu:NCTC10166_00689"/>
<dbReference type="EMBL" id="LR214951">
    <property type="protein sequence ID" value="VEU59707.1"/>
    <property type="molecule type" value="Genomic_DNA"/>
</dbReference>
<dbReference type="Proteomes" id="UP000289440">
    <property type="component" value="Chromosome"/>
</dbReference>
<feature type="transmembrane region" description="Helical" evidence="1">
    <location>
        <begin position="23"/>
        <end position="40"/>
    </location>
</feature>
<evidence type="ECO:0000259" key="2">
    <source>
        <dbReference type="Pfam" id="PF25888"/>
    </source>
</evidence>
<evidence type="ECO:0000313" key="4">
    <source>
        <dbReference type="Proteomes" id="UP000289440"/>
    </source>
</evidence>
<feature type="domain" description="Replicative helicase loading/DNA remodeling protein DnaB N-terminal winged helix" evidence="2">
    <location>
        <begin position="12"/>
        <end position="178"/>
    </location>
</feature>
<keyword evidence="1" id="KW-0812">Transmembrane</keyword>
<proteinExistence type="predicted"/>
<sequence length="311" mass="36818">MSRVKIEVTREISSLDLEIINDFYLPIIGTIGYAIYLNLYKRFKKGYFQIFNLDLDAFLNKLNIKQNEWEETRNVLEAISLFQTYYNEDKDEYLFLLQKPLDISDLLGNSLLKSKIQEKISEADFEELINRYKKEFISKDRFKNISKKFYEIFPYDLKKEEFIIEQKEEKSTFSYKNVLNTEDFLKQLTQKDPKPSLVKGVNLFLENNDLSQEAINTILNFCYLANSNSSISLAYFKKIAKDLIDKKVILPDEIKSELREVLEYKKQQKQVNILNDFISPQDNSNIDLSFDNTNKKRKILNNNFKGLIDEK</sequence>
<reference evidence="3 4" key="1">
    <citation type="submission" date="2019-01" db="EMBL/GenBank/DDBJ databases">
        <authorList>
            <consortium name="Pathogen Informatics"/>
        </authorList>
    </citation>
    <scope>NUCLEOTIDE SEQUENCE [LARGE SCALE GENOMIC DNA]</scope>
    <source>
        <strain evidence="3 4">NCTC10166</strain>
    </source>
</reference>
<keyword evidence="1" id="KW-1133">Transmembrane helix</keyword>
<evidence type="ECO:0000256" key="1">
    <source>
        <dbReference type="SAM" id="Phobius"/>
    </source>
</evidence>